<feature type="transmembrane region" description="Helical" evidence="1">
    <location>
        <begin position="186"/>
        <end position="206"/>
    </location>
</feature>
<keyword evidence="1" id="KW-0472">Membrane</keyword>
<protein>
    <submittedName>
        <fullName evidence="2">Uncharacterized protein</fullName>
    </submittedName>
</protein>
<accession>A0A0W8FTQ4</accession>
<feature type="transmembrane region" description="Helical" evidence="1">
    <location>
        <begin position="150"/>
        <end position="174"/>
    </location>
</feature>
<keyword evidence="1" id="KW-1133">Transmembrane helix</keyword>
<evidence type="ECO:0000256" key="1">
    <source>
        <dbReference type="SAM" id="Phobius"/>
    </source>
</evidence>
<feature type="transmembrane region" description="Helical" evidence="1">
    <location>
        <begin position="22"/>
        <end position="38"/>
    </location>
</feature>
<keyword evidence="1" id="KW-0812">Transmembrane</keyword>
<organism evidence="2">
    <name type="scientific">hydrocarbon metagenome</name>
    <dbReference type="NCBI Taxonomy" id="938273"/>
    <lineage>
        <taxon>unclassified sequences</taxon>
        <taxon>metagenomes</taxon>
        <taxon>ecological metagenomes</taxon>
    </lineage>
</organism>
<feature type="transmembrane region" description="Helical" evidence="1">
    <location>
        <begin position="50"/>
        <end position="69"/>
    </location>
</feature>
<sequence length="209" mass="23471">MNLNNPEATQQALNILRSGDTFQWYVIPLLVIVLYIYANEYEKGNFRAIAGGLALYMVHWFVEIINALIQHFSGHALWTVPSGTAFEIMVGVGIEISLMFSVAGIVVCKLMPKDPTMKIMGINNRIAFIIANAAFASILEIFLVRTPTFVWVYGWWGAFPVFVTVYIPFFAAACYVHDWQPRAQKLFIGSLFAINAIALIVFAGILKWI</sequence>
<reference evidence="2" key="1">
    <citation type="journal article" date="2015" name="Proc. Natl. Acad. Sci. U.S.A.">
        <title>Networks of energetic and metabolic interactions define dynamics in microbial communities.</title>
        <authorList>
            <person name="Embree M."/>
            <person name="Liu J.K."/>
            <person name="Al-Bassam M.M."/>
            <person name="Zengler K."/>
        </authorList>
    </citation>
    <scope>NUCLEOTIDE SEQUENCE</scope>
</reference>
<evidence type="ECO:0000313" key="2">
    <source>
        <dbReference type="EMBL" id="KUG24236.1"/>
    </source>
</evidence>
<dbReference type="EMBL" id="LNQE01000856">
    <property type="protein sequence ID" value="KUG24236.1"/>
    <property type="molecule type" value="Genomic_DNA"/>
</dbReference>
<comment type="caution">
    <text evidence="2">The sequence shown here is derived from an EMBL/GenBank/DDBJ whole genome shotgun (WGS) entry which is preliminary data.</text>
</comment>
<gene>
    <name evidence="2" type="ORF">ASZ90_005956</name>
</gene>
<proteinExistence type="predicted"/>
<feature type="transmembrane region" description="Helical" evidence="1">
    <location>
        <begin position="89"/>
        <end position="110"/>
    </location>
</feature>
<feature type="transmembrane region" description="Helical" evidence="1">
    <location>
        <begin position="122"/>
        <end position="144"/>
    </location>
</feature>
<dbReference type="AlphaFoldDB" id="A0A0W8FTQ4"/>
<name>A0A0W8FTQ4_9ZZZZ</name>